<feature type="compositionally biased region" description="Low complexity" evidence="1">
    <location>
        <begin position="17"/>
        <end position="31"/>
    </location>
</feature>
<name>A0AAD4Y114_OVIAM</name>
<dbReference type="Proteomes" id="UP001214576">
    <property type="component" value="Unassembled WGS sequence"/>
</dbReference>
<evidence type="ECO:0000256" key="1">
    <source>
        <dbReference type="SAM" id="MobiDB-lite"/>
    </source>
</evidence>
<gene>
    <name evidence="2" type="ORF">MG293_019527</name>
</gene>
<sequence>MAAGWASQSALHRHTPARGGWRAAGAVGTRTPRPPRIHPDAETDPYGSLNTQRLMPSRPGIPEPASSAPACVVGFHPACNCPHSCQGPMCAVPRGLPGPS</sequence>
<proteinExistence type="predicted"/>
<organism evidence="2 3">
    <name type="scientific">Ovis ammon polii</name>
    <dbReference type="NCBI Taxonomy" id="230172"/>
    <lineage>
        <taxon>Eukaryota</taxon>
        <taxon>Metazoa</taxon>
        <taxon>Chordata</taxon>
        <taxon>Craniata</taxon>
        <taxon>Vertebrata</taxon>
        <taxon>Euteleostomi</taxon>
        <taxon>Mammalia</taxon>
        <taxon>Eutheria</taxon>
        <taxon>Laurasiatheria</taxon>
        <taxon>Artiodactyla</taxon>
        <taxon>Ruminantia</taxon>
        <taxon>Pecora</taxon>
        <taxon>Bovidae</taxon>
        <taxon>Caprinae</taxon>
        <taxon>Ovis</taxon>
    </lineage>
</organism>
<dbReference type="AlphaFoldDB" id="A0AAD4Y114"/>
<evidence type="ECO:0000313" key="3">
    <source>
        <dbReference type="Proteomes" id="UP001214576"/>
    </source>
</evidence>
<reference evidence="2" key="1">
    <citation type="submission" date="2022-03" db="EMBL/GenBank/DDBJ databases">
        <title>Genomic analyses of argali, domestic sheep and their hybrids provide insights into chromosomal evolution, heterosis and genetic basis of agronomic traits.</title>
        <authorList>
            <person name="Li M."/>
        </authorList>
    </citation>
    <scope>NUCLEOTIDE SEQUENCE</scope>
    <source>
        <strain evidence="2">CAU-MHL-2022a</strain>
        <tissue evidence="2">Skin</tissue>
    </source>
</reference>
<protein>
    <submittedName>
        <fullName evidence="2">Uncharacterized protein</fullName>
    </submittedName>
</protein>
<feature type="region of interest" description="Disordered" evidence="1">
    <location>
        <begin position="1"/>
        <end position="66"/>
    </location>
</feature>
<feature type="compositionally biased region" description="Polar residues" evidence="1">
    <location>
        <begin position="1"/>
        <end position="10"/>
    </location>
</feature>
<evidence type="ECO:0000313" key="2">
    <source>
        <dbReference type="EMBL" id="KAI4530638.1"/>
    </source>
</evidence>
<dbReference type="EMBL" id="JAKZEL010000025">
    <property type="protein sequence ID" value="KAI4530638.1"/>
    <property type="molecule type" value="Genomic_DNA"/>
</dbReference>
<accession>A0AAD4Y114</accession>
<comment type="caution">
    <text evidence="2">The sequence shown here is derived from an EMBL/GenBank/DDBJ whole genome shotgun (WGS) entry which is preliminary data.</text>
</comment>
<keyword evidence="3" id="KW-1185">Reference proteome</keyword>